<gene>
    <name evidence="8" type="ORF">BATDEDRAFT_7674</name>
</gene>
<dbReference type="HOGENOM" id="CLU_150144_2_1_1"/>
<dbReference type="UniPathway" id="UPA00378"/>
<organism evidence="8 9">
    <name type="scientific">Batrachochytrium dendrobatidis (strain JAM81 / FGSC 10211)</name>
    <name type="common">Frog chytrid fungus</name>
    <dbReference type="NCBI Taxonomy" id="684364"/>
    <lineage>
        <taxon>Eukaryota</taxon>
        <taxon>Fungi</taxon>
        <taxon>Fungi incertae sedis</taxon>
        <taxon>Chytridiomycota</taxon>
        <taxon>Chytridiomycota incertae sedis</taxon>
        <taxon>Chytridiomycetes</taxon>
        <taxon>Rhizophydiales</taxon>
        <taxon>Rhizophydiales incertae sedis</taxon>
        <taxon>Batrachochytrium</taxon>
    </lineage>
</organism>
<dbReference type="GO" id="GO:0006488">
    <property type="term" value="P:dolichol-linked oligosaccharide biosynthetic process"/>
    <property type="evidence" value="ECO:0000318"/>
    <property type="project" value="GO_Central"/>
</dbReference>
<feature type="transmembrane region" description="Helical" evidence="7">
    <location>
        <begin position="49"/>
        <end position="70"/>
    </location>
</feature>
<protein>
    <recommendedName>
        <fullName evidence="7">Dolichol phosphate-mannose biosynthesis regulatory protein</fullName>
    </recommendedName>
</protein>
<dbReference type="GO" id="GO:0030234">
    <property type="term" value="F:enzyme regulator activity"/>
    <property type="evidence" value="ECO:0000318"/>
    <property type="project" value="GO_Central"/>
</dbReference>
<evidence type="ECO:0000256" key="1">
    <source>
        <dbReference type="ARBA" id="ARBA00004477"/>
    </source>
</evidence>
<evidence type="ECO:0000256" key="4">
    <source>
        <dbReference type="ARBA" id="ARBA00022824"/>
    </source>
</evidence>
<evidence type="ECO:0000313" key="9">
    <source>
        <dbReference type="Proteomes" id="UP000007241"/>
    </source>
</evidence>
<feature type="non-terminal residue" evidence="8">
    <location>
        <position position="1"/>
    </location>
</feature>
<dbReference type="OrthoDB" id="311279at2759"/>
<dbReference type="GO" id="GO:0180047">
    <property type="term" value="P:dolichol phosphate mannose biosynthetic process"/>
    <property type="evidence" value="ECO:0007669"/>
    <property type="project" value="InterPro"/>
</dbReference>
<evidence type="ECO:0000256" key="7">
    <source>
        <dbReference type="RuleBase" id="RU365084"/>
    </source>
</evidence>
<dbReference type="Proteomes" id="UP000007241">
    <property type="component" value="Unassembled WGS sequence"/>
</dbReference>
<comment type="similarity">
    <text evidence="2 7">Belongs to the DPM2 family.</text>
</comment>
<comment type="subunit">
    <text evidence="7">Component of the dolichol-phosphate mannose (DPM) synthase complex.</text>
</comment>
<feature type="non-terminal residue" evidence="8">
    <location>
        <position position="76"/>
    </location>
</feature>
<feature type="transmembrane region" description="Helical" evidence="7">
    <location>
        <begin position="7"/>
        <end position="29"/>
    </location>
</feature>
<dbReference type="GO" id="GO:0005789">
    <property type="term" value="C:endoplasmic reticulum membrane"/>
    <property type="evidence" value="ECO:0007669"/>
    <property type="project" value="UniProtKB-SubCell"/>
</dbReference>
<evidence type="ECO:0000313" key="8">
    <source>
        <dbReference type="EMBL" id="EGF81034.1"/>
    </source>
</evidence>
<keyword evidence="5 7" id="KW-1133">Transmembrane helix</keyword>
<evidence type="ECO:0000256" key="3">
    <source>
        <dbReference type="ARBA" id="ARBA00022692"/>
    </source>
</evidence>
<dbReference type="AlphaFoldDB" id="F4P213"/>
<dbReference type="GeneID" id="18241675"/>
<reference evidence="8 9" key="1">
    <citation type="submission" date="2009-12" db="EMBL/GenBank/DDBJ databases">
        <title>The draft genome of Batrachochytrium dendrobatidis.</title>
        <authorList>
            <consortium name="US DOE Joint Genome Institute (JGI-PGF)"/>
            <person name="Kuo A."/>
            <person name="Salamov A."/>
            <person name="Schmutz J."/>
            <person name="Lucas S."/>
            <person name="Pitluck S."/>
            <person name="Rosenblum E."/>
            <person name="Stajich J."/>
            <person name="Eisen M."/>
            <person name="Grigoriev I.V."/>
        </authorList>
    </citation>
    <scope>NUCLEOTIDE SEQUENCE [LARGE SCALE GENOMIC DNA]</scope>
    <source>
        <strain evidence="9">JAM81 / FGSC 10211</strain>
    </source>
</reference>
<name>F4P213_BATDJ</name>
<dbReference type="Pfam" id="PF07297">
    <property type="entry name" value="DPM2"/>
    <property type="match status" value="1"/>
</dbReference>
<comment type="pathway">
    <text evidence="7">Protein modification; protein glycosylation.</text>
</comment>
<dbReference type="GO" id="GO:0033185">
    <property type="term" value="C:dolichol-phosphate-mannose synthase complex"/>
    <property type="evidence" value="ECO:0000318"/>
    <property type="project" value="GO_Central"/>
</dbReference>
<dbReference type="GO" id="GO:0005783">
    <property type="term" value="C:endoplasmic reticulum"/>
    <property type="evidence" value="ECO:0000318"/>
    <property type="project" value="GO_Central"/>
</dbReference>
<dbReference type="FunCoup" id="F4P213">
    <property type="interactions" value="49"/>
</dbReference>
<proteinExistence type="inferred from homology"/>
<evidence type="ECO:0000256" key="2">
    <source>
        <dbReference type="ARBA" id="ARBA00005478"/>
    </source>
</evidence>
<dbReference type="OMA" id="YTLWIIV"/>
<comment type="function">
    <text evidence="7">Regulatory subunit of the dolichol-phosphate mannose (DPM) synthase complex; essential for the ER localization.</text>
</comment>
<dbReference type="PANTHER" id="PTHR15039:SF11">
    <property type="entry name" value="DOLICHOL PHOSPHATE-MANNOSE BIOSYNTHESIS REGULATORY PROTEIN"/>
    <property type="match status" value="1"/>
</dbReference>
<dbReference type="RefSeq" id="XP_006678316.1">
    <property type="nucleotide sequence ID" value="XM_006678253.1"/>
</dbReference>
<dbReference type="InParanoid" id="F4P213"/>
<dbReference type="InterPro" id="IPR009914">
    <property type="entry name" value="DPM2"/>
</dbReference>
<sequence>SDRLVGSTLLIIALLVFSYYTIWVFLLPFVRPDHVLHAYFLAPEWAIRIPVGLLVVGFSGIFGFISLVLLQNGKKK</sequence>
<keyword evidence="4 7" id="KW-0256">Endoplasmic reticulum</keyword>
<keyword evidence="6 7" id="KW-0472">Membrane</keyword>
<accession>F4P213</accession>
<dbReference type="STRING" id="684364.F4P213"/>
<dbReference type="EMBL" id="GL882883">
    <property type="protein sequence ID" value="EGF81034.1"/>
    <property type="molecule type" value="Genomic_DNA"/>
</dbReference>
<keyword evidence="3 7" id="KW-0812">Transmembrane</keyword>
<comment type="subcellular location">
    <subcellularLocation>
        <location evidence="1 7">Endoplasmic reticulum membrane</location>
        <topology evidence="1 7">Multi-pass membrane protein</topology>
    </subcellularLocation>
</comment>
<dbReference type="PANTHER" id="PTHR15039">
    <property type="entry name" value="DOLICHOL PHOSPHATE-MANNOSE BIOSYNTHESIS REGULATORY PROTEIN"/>
    <property type="match status" value="1"/>
</dbReference>
<evidence type="ECO:0000256" key="6">
    <source>
        <dbReference type="ARBA" id="ARBA00023136"/>
    </source>
</evidence>
<evidence type="ECO:0000256" key="5">
    <source>
        <dbReference type="ARBA" id="ARBA00022989"/>
    </source>
</evidence>
<keyword evidence="9" id="KW-1185">Reference proteome</keyword>